<dbReference type="OrthoDB" id="21018at2759"/>
<dbReference type="SMART" id="SM01331">
    <property type="entry name" value="DUF3635"/>
    <property type="match status" value="1"/>
</dbReference>
<keyword evidence="3" id="KW-0808">Transferase</keyword>
<evidence type="ECO:0000256" key="10">
    <source>
        <dbReference type="SAM" id="MobiDB-lite"/>
    </source>
</evidence>
<evidence type="ECO:0000256" key="3">
    <source>
        <dbReference type="ARBA" id="ARBA00022679"/>
    </source>
</evidence>
<feature type="region of interest" description="Disordered" evidence="10">
    <location>
        <begin position="149"/>
        <end position="168"/>
    </location>
</feature>
<organism evidence="12 13">
    <name type="scientific">Ancylostoma ceylanicum</name>
    <dbReference type="NCBI Taxonomy" id="53326"/>
    <lineage>
        <taxon>Eukaryota</taxon>
        <taxon>Metazoa</taxon>
        <taxon>Ecdysozoa</taxon>
        <taxon>Nematoda</taxon>
        <taxon>Chromadorea</taxon>
        <taxon>Rhabditida</taxon>
        <taxon>Rhabditina</taxon>
        <taxon>Rhabditomorpha</taxon>
        <taxon>Strongyloidea</taxon>
        <taxon>Ancylostomatidae</taxon>
        <taxon>Ancylostomatinae</taxon>
        <taxon>Ancylostoma</taxon>
    </lineage>
</organism>
<dbReference type="GO" id="GO:0005737">
    <property type="term" value="C:cytoplasm"/>
    <property type="evidence" value="ECO:0007669"/>
    <property type="project" value="TreeGrafter"/>
</dbReference>
<dbReference type="InterPro" id="IPR024604">
    <property type="entry name" value="GSG2_C"/>
</dbReference>
<comment type="catalytic activity">
    <reaction evidence="7">
        <text>L-threonyl-[protein] + ATP = O-phospho-L-threonyl-[protein] + ADP + H(+)</text>
        <dbReference type="Rhea" id="RHEA:46608"/>
        <dbReference type="Rhea" id="RHEA-COMP:11060"/>
        <dbReference type="Rhea" id="RHEA-COMP:11605"/>
        <dbReference type="ChEBI" id="CHEBI:15378"/>
        <dbReference type="ChEBI" id="CHEBI:30013"/>
        <dbReference type="ChEBI" id="CHEBI:30616"/>
        <dbReference type="ChEBI" id="CHEBI:61977"/>
        <dbReference type="ChEBI" id="CHEBI:456216"/>
        <dbReference type="EC" id="2.7.11.1"/>
    </reaction>
</comment>
<dbReference type="GO" id="GO:0000278">
    <property type="term" value="P:mitotic cell cycle"/>
    <property type="evidence" value="ECO:0007669"/>
    <property type="project" value="TreeGrafter"/>
</dbReference>
<dbReference type="GO" id="GO:0072354">
    <property type="term" value="F:histone H3T3 kinase activity"/>
    <property type="evidence" value="ECO:0007669"/>
    <property type="project" value="TreeGrafter"/>
</dbReference>
<name>A0A016UQ64_9BILA</name>
<comment type="catalytic activity">
    <reaction evidence="8">
        <text>L-seryl-[protein] + ATP = O-phospho-L-seryl-[protein] + ADP + H(+)</text>
        <dbReference type="Rhea" id="RHEA:17989"/>
        <dbReference type="Rhea" id="RHEA-COMP:9863"/>
        <dbReference type="Rhea" id="RHEA-COMP:11604"/>
        <dbReference type="ChEBI" id="CHEBI:15378"/>
        <dbReference type="ChEBI" id="CHEBI:29999"/>
        <dbReference type="ChEBI" id="CHEBI:30616"/>
        <dbReference type="ChEBI" id="CHEBI:83421"/>
        <dbReference type="ChEBI" id="CHEBI:456216"/>
        <dbReference type="EC" id="2.7.11.1"/>
    </reaction>
</comment>
<evidence type="ECO:0000256" key="4">
    <source>
        <dbReference type="ARBA" id="ARBA00022741"/>
    </source>
</evidence>
<dbReference type="Proteomes" id="UP000024635">
    <property type="component" value="Unassembled WGS sequence"/>
</dbReference>
<dbReference type="PANTHER" id="PTHR24419">
    <property type="entry name" value="INTERLEUKIN-1 RECEPTOR-ASSOCIATED KINASE"/>
    <property type="match status" value="1"/>
</dbReference>
<dbReference type="InterPro" id="IPR000719">
    <property type="entry name" value="Prot_kinase_dom"/>
</dbReference>
<keyword evidence="6 9" id="KW-0067">ATP-binding</keyword>
<dbReference type="PROSITE" id="PS00107">
    <property type="entry name" value="PROTEIN_KINASE_ATP"/>
    <property type="match status" value="1"/>
</dbReference>
<evidence type="ECO:0000313" key="13">
    <source>
        <dbReference type="Proteomes" id="UP000024635"/>
    </source>
</evidence>
<dbReference type="GO" id="GO:0005524">
    <property type="term" value="F:ATP binding"/>
    <property type="evidence" value="ECO:0007669"/>
    <property type="project" value="UniProtKB-UniRule"/>
</dbReference>
<accession>A0A016UQ64</accession>
<feature type="region of interest" description="Disordered" evidence="10">
    <location>
        <begin position="1"/>
        <end position="20"/>
    </location>
</feature>
<evidence type="ECO:0000256" key="7">
    <source>
        <dbReference type="ARBA" id="ARBA00047899"/>
    </source>
</evidence>
<keyword evidence="4 9" id="KW-0547">Nucleotide-binding</keyword>
<dbReference type="PROSITE" id="PS50011">
    <property type="entry name" value="PROTEIN_KINASE_DOM"/>
    <property type="match status" value="1"/>
</dbReference>
<dbReference type="EC" id="2.7.11.1" evidence="1"/>
<sequence length="873" mass="98417">MPVKTRHSQRRQSIRRSFRTRPSNQTAIVCVDYSDVQLFADESWDDEFALRSPIPRRVRRKKPAAEEIACIIEEDSEHEDREDVDVGNIENEPPVAEAGSDRSAIERMNAEFSDLEDYSLYIENEDGVRLKPVGNKLVEYEKYDGPKSTAHVLPKKTATPTMRTDAEREAEAHKIRKAVWSYARSCIPRKHRSSIGALAAPGTSIPNESAANERHRRTTYGAFVATEPIEETPETESTEVLSTRNSRQEPEQNVPSPTFAVTPKSRTSGVVSRKKSSISTSNIFDIDDVNTASTMPLSRPALQDLSFSSFSQMNDDLHAHAHTSTPVQRGPPQAQSTPFELDERKCSGAPALESQSDFTSPRWANVTGRSKERTLSRISRGSSPFDAPLSPPKIDDSFENADSCVIPEVLGRRSSEQSLLDELENGVVTDDKEDEDLAAQLRVSMELSPCHSGHDISCNTMATLAEDVPFQVTQNAANLTRNVTQMTTNNTRNISCMTNASFLDIPFYLSGCPEAASASPLTQLLHVIGQAGVIEWAEMPEDVFVNPRKLGEGVYGEVFATSYKGQPTALKVIPFHGDKVVYDGKVNGEYLLDAAGMLPEILINRELSALYDPSGDFSTPNFIQLLKTNVVRGEYPESLLVAWDEFDEEKESENDRPTEYATKEQLFITMGMAMGGSDLEHFQMKNEDQVISTLLQVTISLIVAEVKLEFEHRDLHIGNVLVLEEDTDLEYKYNGGTMALRSYGVRVNLIDFTLSRMRKEGTTIFRDLESDEELFAGTGDYQFDIYRMMRHENQGDWMAFTPKTNCFWLHYLSKQLISKRKCKKAIPKKRRLELQSMWDQLLNFDTLRDIFTCDHFHDVLERHLTIKEWPKES</sequence>
<feature type="compositionally biased region" description="Acidic residues" evidence="10">
    <location>
        <begin position="228"/>
        <end position="237"/>
    </location>
</feature>
<dbReference type="InterPro" id="IPR017441">
    <property type="entry name" value="Protein_kinase_ATP_BS"/>
</dbReference>
<evidence type="ECO:0000256" key="6">
    <source>
        <dbReference type="ARBA" id="ARBA00022840"/>
    </source>
</evidence>
<evidence type="ECO:0000256" key="5">
    <source>
        <dbReference type="ARBA" id="ARBA00022777"/>
    </source>
</evidence>
<comment type="caution">
    <text evidence="12">The sequence shown here is derived from an EMBL/GenBank/DDBJ whole genome shotgun (WGS) entry which is preliminary data.</text>
</comment>
<feature type="compositionally biased region" description="Basic residues" evidence="10">
    <location>
        <begin position="1"/>
        <end position="19"/>
    </location>
</feature>
<dbReference type="SUPFAM" id="SSF56112">
    <property type="entry name" value="Protein kinase-like (PK-like)"/>
    <property type="match status" value="1"/>
</dbReference>
<keyword evidence="2" id="KW-0723">Serine/threonine-protein kinase</keyword>
<evidence type="ECO:0000256" key="8">
    <source>
        <dbReference type="ARBA" id="ARBA00048679"/>
    </source>
</evidence>
<evidence type="ECO:0000256" key="9">
    <source>
        <dbReference type="PROSITE-ProRule" id="PRU10141"/>
    </source>
</evidence>
<proteinExistence type="predicted"/>
<keyword evidence="5" id="KW-0418">Kinase</keyword>
<evidence type="ECO:0000259" key="11">
    <source>
        <dbReference type="PROSITE" id="PS50011"/>
    </source>
</evidence>
<evidence type="ECO:0000256" key="2">
    <source>
        <dbReference type="ARBA" id="ARBA00022527"/>
    </source>
</evidence>
<reference evidence="13" key="1">
    <citation type="journal article" date="2015" name="Nat. Genet.">
        <title>The genome and transcriptome of the zoonotic hookworm Ancylostoma ceylanicum identify infection-specific gene families.</title>
        <authorList>
            <person name="Schwarz E.M."/>
            <person name="Hu Y."/>
            <person name="Antoshechkin I."/>
            <person name="Miller M.M."/>
            <person name="Sternberg P.W."/>
            <person name="Aroian R.V."/>
        </authorList>
    </citation>
    <scope>NUCLEOTIDE SEQUENCE</scope>
    <source>
        <strain evidence="13">HY135</strain>
    </source>
</reference>
<dbReference type="STRING" id="53326.A0A016UQ64"/>
<feature type="domain" description="Protein kinase" evidence="11">
    <location>
        <begin position="544"/>
        <end position="873"/>
    </location>
</feature>
<evidence type="ECO:0000256" key="1">
    <source>
        <dbReference type="ARBA" id="ARBA00012513"/>
    </source>
</evidence>
<feature type="region of interest" description="Disordered" evidence="10">
    <location>
        <begin position="227"/>
        <end position="273"/>
    </location>
</feature>
<feature type="compositionally biased region" description="Polar residues" evidence="10">
    <location>
        <begin position="240"/>
        <end position="256"/>
    </location>
</feature>
<dbReference type="Gene3D" id="3.30.200.20">
    <property type="entry name" value="Phosphorylase Kinase, domain 1"/>
    <property type="match status" value="1"/>
</dbReference>
<dbReference type="InterPro" id="IPR011009">
    <property type="entry name" value="Kinase-like_dom_sf"/>
</dbReference>
<feature type="region of interest" description="Disordered" evidence="10">
    <location>
        <begin position="350"/>
        <end position="398"/>
    </location>
</feature>
<evidence type="ECO:0000313" key="12">
    <source>
        <dbReference type="EMBL" id="EYC17350.1"/>
    </source>
</evidence>
<dbReference type="Pfam" id="PF12330">
    <property type="entry name" value="Haspin_kinase"/>
    <property type="match status" value="1"/>
</dbReference>
<dbReference type="Gene3D" id="1.10.510.10">
    <property type="entry name" value="Transferase(Phosphotransferase) domain 1"/>
    <property type="match status" value="1"/>
</dbReference>
<protein>
    <recommendedName>
        <fullName evidence="1">non-specific serine/threonine protein kinase</fullName>
        <ecNumber evidence="1">2.7.11.1</ecNumber>
    </recommendedName>
</protein>
<gene>
    <name evidence="12" type="primary">Acey_s0031.g2418</name>
    <name evidence="12" type="synonym">Acey-C01H6.9</name>
    <name evidence="12" type="ORF">Y032_0031g2418</name>
</gene>
<dbReference type="PANTHER" id="PTHR24419:SF18">
    <property type="entry name" value="SERINE_THREONINE-PROTEIN KINASE HASPIN"/>
    <property type="match status" value="1"/>
</dbReference>
<dbReference type="AlphaFoldDB" id="A0A016UQ64"/>
<dbReference type="GO" id="GO:0005634">
    <property type="term" value="C:nucleus"/>
    <property type="evidence" value="ECO:0007669"/>
    <property type="project" value="TreeGrafter"/>
</dbReference>
<keyword evidence="13" id="KW-1185">Reference proteome</keyword>
<dbReference type="GO" id="GO:0035556">
    <property type="term" value="P:intracellular signal transduction"/>
    <property type="evidence" value="ECO:0007669"/>
    <property type="project" value="TreeGrafter"/>
</dbReference>
<feature type="binding site" evidence="9">
    <location>
        <position position="571"/>
    </location>
    <ligand>
        <name>ATP</name>
        <dbReference type="ChEBI" id="CHEBI:30616"/>
    </ligand>
</feature>
<dbReference type="EMBL" id="JARK01001367">
    <property type="protein sequence ID" value="EYC17350.1"/>
    <property type="molecule type" value="Genomic_DNA"/>
</dbReference>